<evidence type="ECO:0000256" key="1">
    <source>
        <dbReference type="SAM" id="MobiDB-lite"/>
    </source>
</evidence>
<evidence type="ECO:0000313" key="4">
    <source>
        <dbReference type="Proteomes" id="UP001153954"/>
    </source>
</evidence>
<dbReference type="Proteomes" id="UP001153954">
    <property type="component" value="Unassembled WGS sequence"/>
</dbReference>
<feature type="compositionally biased region" description="Basic residues" evidence="1">
    <location>
        <begin position="333"/>
        <end position="346"/>
    </location>
</feature>
<feature type="compositionally biased region" description="Basic and acidic residues" evidence="1">
    <location>
        <begin position="257"/>
        <end position="267"/>
    </location>
</feature>
<dbReference type="GO" id="GO:0005634">
    <property type="term" value="C:nucleus"/>
    <property type="evidence" value="ECO:0007669"/>
    <property type="project" value="TreeGrafter"/>
</dbReference>
<dbReference type="GO" id="GO:0003677">
    <property type="term" value="F:DNA binding"/>
    <property type="evidence" value="ECO:0007669"/>
    <property type="project" value="TreeGrafter"/>
</dbReference>
<sequence>MVGRLLDRAPLGTRATCSDNGWINGPIFLEWLRYFVEMTRPTAEKKVLLVLDNHESHKYLEALEYSTQNHVIFTSLALHTTHKIQPLDTCVYGPFKNYFEQEVSLFQRTHVGRIISQYDVAKLFGEAYMKAASAQNAVKGFSTTGIWPTNRNVFNDSDYIPSTVTDRPETTHDPDVNEQRQTVDVTNASNANIMEVERRQSNDSDRTMSPCLLENWVGRFNSKTPEPTLDDQEIQTPKSREDDQQVVQYSMGNVSPDKQHNKNEDILHSTPLDIRPIPKIVPNKTSRKRKVQRAEILTSTPVKEEQRQKEERKRKKLTLKKNLNKDKPSTSIKRQKKKTKRGQKKI</sequence>
<protein>
    <recommendedName>
        <fullName evidence="2">DDE-1 domain-containing protein</fullName>
    </recommendedName>
</protein>
<dbReference type="EMBL" id="CAKOGL010000027">
    <property type="protein sequence ID" value="CAH2104178.1"/>
    <property type="molecule type" value="Genomic_DNA"/>
</dbReference>
<gene>
    <name evidence="3" type="ORF">EEDITHA_LOCUS18596</name>
</gene>
<dbReference type="PANTHER" id="PTHR19303">
    <property type="entry name" value="TRANSPOSON"/>
    <property type="match status" value="1"/>
</dbReference>
<keyword evidence="4" id="KW-1185">Reference proteome</keyword>
<accession>A0AAU9V1X2</accession>
<feature type="compositionally biased region" description="Basic and acidic residues" evidence="1">
    <location>
        <begin position="302"/>
        <end position="311"/>
    </location>
</feature>
<dbReference type="Pfam" id="PF03184">
    <property type="entry name" value="DDE_1"/>
    <property type="match status" value="1"/>
</dbReference>
<feature type="region of interest" description="Disordered" evidence="1">
    <location>
        <begin position="219"/>
        <end position="346"/>
    </location>
</feature>
<dbReference type="AlphaFoldDB" id="A0AAU9V1X2"/>
<dbReference type="PANTHER" id="PTHR19303:SF71">
    <property type="entry name" value="ZINC FINGER PHD-TYPE DOMAIN-CONTAINING PROTEIN"/>
    <property type="match status" value="1"/>
</dbReference>
<evidence type="ECO:0000313" key="3">
    <source>
        <dbReference type="EMBL" id="CAH2104178.1"/>
    </source>
</evidence>
<evidence type="ECO:0000259" key="2">
    <source>
        <dbReference type="Pfam" id="PF03184"/>
    </source>
</evidence>
<dbReference type="InterPro" id="IPR004875">
    <property type="entry name" value="DDE_SF_endonuclease_dom"/>
</dbReference>
<comment type="caution">
    <text evidence="3">The sequence shown here is derived from an EMBL/GenBank/DDBJ whole genome shotgun (WGS) entry which is preliminary data.</text>
</comment>
<feature type="domain" description="DDE-1" evidence="2">
    <location>
        <begin position="10"/>
        <end position="104"/>
    </location>
</feature>
<name>A0AAU9V1X2_EUPED</name>
<organism evidence="3 4">
    <name type="scientific">Euphydryas editha</name>
    <name type="common">Edith's checkerspot</name>
    <dbReference type="NCBI Taxonomy" id="104508"/>
    <lineage>
        <taxon>Eukaryota</taxon>
        <taxon>Metazoa</taxon>
        <taxon>Ecdysozoa</taxon>
        <taxon>Arthropoda</taxon>
        <taxon>Hexapoda</taxon>
        <taxon>Insecta</taxon>
        <taxon>Pterygota</taxon>
        <taxon>Neoptera</taxon>
        <taxon>Endopterygota</taxon>
        <taxon>Lepidoptera</taxon>
        <taxon>Glossata</taxon>
        <taxon>Ditrysia</taxon>
        <taxon>Papilionoidea</taxon>
        <taxon>Nymphalidae</taxon>
        <taxon>Nymphalinae</taxon>
        <taxon>Euphydryas</taxon>
    </lineage>
</organism>
<reference evidence="3" key="1">
    <citation type="submission" date="2022-03" db="EMBL/GenBank/DDBJ databases">
        <authorList>
            <person name="Tunstrom K."/>
        </authorList>
    </citation>
    <scope>NUCLEOTIDE SEQUENCE</scope>
</reference>
<proteinExistence type="predicted"/>
<dbReference type="InterPro" id="IPR050863">
    <property type="entry name" value="CenT-Element_Derived"/>
</dbReference>